<organism evidence="2 3">
    <name type="scientific">Rubrivivax rivuli</name>
    <dbReference type="NCBI Taxonomy" id="1862385"/>
    <lineage>
        <taxon>Bacteria</taxon>
        <taxon>Pseudomonadati</taxon>
        <taxon>Pseudomonadota</taxon>
        <taxon>Betaproteobacteria</taxon>
        <taxon>Burkholderiales</taxon>
        <taxon>Sphaerotilaceae</taxon>
        <taxon>Rubrivivax</taxon>
    </lineage>
</organism>
<sequence length="125" mass="13381">MKLTSPRQLLQLVLLVAVVGGVHQVWVGHQRAEASAEAATALSALARPGDIHMLSSDVCPSCAAARQWLRANAVPYTECSIERDAACRATFEATRAPGTPVLLVRGQAQLGFSPERVRKVLALPR</sequence>
<dbReference type="OrthoDB" id="8991911at2"/>
<gene>
    <name evidence="2" type="ORF">EOE66_12050</name>
</gene>
<protein>
    <recommendedName>
        <fullName evidence="1">Glutaredoxin domain-containing protein</fullName>
    </recommendedName>
</protein>
<evidence type="ECO:0000313" key="3">
    <source>
        <dbReference type="Proteomes" id="UP000285575"/>
    </source>
</evidence>
<dbReference type="InterPro" id="IPR036249">
    <property type="entry name" value="Thioredoxin-like_sf"/>
</dbReference>
<accession>A0A437RIG0</accession>
<keyword evidence="3" id="KW-1185">Reference proteome</keyword>
<evidence type="ECO:0000259" key="1">
    <source>
        <dbReference type="Pfam" id="PF00462"/>
    </source>
</evidence>
<dbReference type="Pfam" id="PF00462">
    <property type="entry name" value="Glutaredoxin"/>
    <property type="match status" value="1"/>
</dbReference>
<dbReference type="Proteomes" id="UP000285575">
    <property type="component" value="Unassembled WGS sequence"/>
</dbReference>
<dbReference type="SUPFAM" id="SSF52833">
    <property type="entry name" value="Thioredoxin-like"/>
    <property type="match status" value="1"/>
</dbReference>
<dbReference type="AlphaFoldDB" id="A0A437RIG0"/>
<dbReference type="EMBL" id="SACR01000003">
    <property type="protein sequence ID" value="RVU46541.1"/>
    <property type="molecule type" value="Genomic_DNA"/>
</dbReference>
<name>A0A437RIG0_9BURK</name>
<comment type="caution">
    <text evidence="2">The sequence shown here is derived from an EMBL/GenBank/DDBJ whole genome shotgun (WGS) entry which is preliminary data.</text>
</comment>
<dbReference type="Gene3D" id="3.40.30.10">
    <property type="entry name" value="Glutaredoxin"/>
    <property type="match status" value="1"/>
</dbReference>
<reference evidence="2 3" key="1">
    <citation type="submission" date="2019-01" db="EMBL/GenBank/DDBJ databases">
        <authorList>
            <person name="Chen W.-M."/>
        </authorList>
    </citation>
    <scope>NUCLEOTIDE SEQUENCE [LARGE SCALE GENOMIC DNA]</scope>
    <source>
        <strain evidence="2 3">KYPY4</strain>
    </source>
</reference>
<feature type="domain" description="Glutaredoxin" evidence="1">
    <location>
        <begin position="55"/>
        <end position="107"/>
    </location>
</feature>
<dbReference type="RefSeq" id="WP_128228900.1">
    <property type="nucleotide sequence ID" value="NZ_SACR01000003.1"/>
</dbReference>
<dbReference type="InterPro" id="IPR002109">
    <property type="entry name" value="Glutaredoxin"/>
</dbReference>
<proteinExistence type="predicted"/>
<evidence type="ECO:0000313" key="2">
    <source>
        <dbReference type="EMBL" id="RVU46541.1"/>
    </source>
</evidence>